<dbReference type="InterPro" id="IPR021401">
    <property type="entry name" value="DUF3040"/>
</dbReference>
<dbReference type="AlphaFoldDB" id="A0A543GC96"/>
<accession>A0A543GC96</accession>
<keyword evidence="1" id="KW-0812">Transmembrane</keyword>
<evidence type="ECO:0000256" key="1">
    <source>
        <dbReference type="SAM" id="Phobius"/>
    </source>
</evidence>
<dbReference type="Pfam" id="PF11239">
    <property type="entry name" value="DUF3040"/>
    <property type="match status" value="1"/>
</dbReference>
<organism evidence="2 3">
    <name type="scientific">Pseudonocardia cypriaca</name>
    <dbReference type="NCBI Taxonomy" id="882449"/>
    <lineage>
        <taxon>Bacteria</taxon>
        <taxon>Bacillati</taxon>
        <taxon>Actinomycetota</taxon>
        <taxon>Actinomycetes</taxon>
        <taxon>Pseudonocardiales</taxon>
        <taxon>Pseudonocardiaceae</taxon>
        <taxon>Pseudonocardia</taxon>
    </lineage>
</organism>
<reference evidence="2 3" key="1">
    <citation type="submission" date="2019-06" db="EMBL/GenBank/DDBJ databases">
        <title>Sequencing the genomes of 1000 actinobacteria strains.</title>
        <authorList>
            <person name="Klenk H.-P."/>
        </authorList>
    </citation>
    <scope>NUCLEOTIDE SEQUENCE [LARGE SCALE GENOMIC DNA]</scope>
    <source>
        <strain evidence="2 3">DSM 45511</strain>
    </source>
</reference>
<keyword evidence="1" id="KW-0472">Membrane</keyword>
<gene>
    <name evidence="2" type="ORF">FB388_1049</name>
</gene>
<dbReference type="EMBL" id="VFPH01000001">
    <property type="protein sequence ID" value="TQM43699.1"/>
    <property type="molecule type" value="Genomic_DNA"/>
</dbReference>
<evidence type="ECO:0000313" key="3">
    <source>
        <dbReference type="Proteomes" id="UP000319818"/>
    </source>
</evidence>
<protein>
    <submittedName>
        <fullName evidence="2">DUF3040 family protein</fullName>
    </submittedName>
</protein>
<comment type="caution">
    <text evidence="2">The sequence shown here is derived from an EMBL/GenBank/DDBJ whole genome shotgun (WGS) entry which is preliminary data.</text>
</comment>
<proteinExistence type="predicted"/>
<sequence>MLSDREREALREVEQQILDEDPGFARSFEARAQRLPHRAGGLGIKIFVLAGLLLSAFLLVAGSLAGAAAVAIGTGLIWLAWRWAGGMHQQPW</sequence>
<evidence type="ECO:0000313" key="2">
    <source>
        <dbReference type="EMBL" id="TQM43699.1"/>
    </source>
</evidence>
<dbReference type="RefSeq" id="WP_170225471.1">
    <property type="nucleotide sequence ID" value="NZ_VFPH01000001.1"/>
</dbReference>
<keyword evidence="1" id="KW-1133">Transmembrane helix</keyword>
<name>A0A543GC96_9PSEU</name>
<feature type="transmembrane region" description="Helical" evidence="1">
    <location>
        <begin position="42"/>
        <end position="61"/>
    </location>
</feature>
<keyword evidence="3" id="KW-1185">Reference proteome</keyword>
<feature type="transmembrane region" description="Helical" evidence="1">
    <location>
        <begin position="67"/>
        <end position="84"/>
    </location>
</feature>
<dbReference type="Proteomes" id="UP000319818">
    <property type="component" value="Unassembled WGS sequence"/>
</dbReference>